<dbReference type="GO" id="GO:0003825">
    <property type="term" value="F:alpha,alpha-trehalose-phosphate synthase (UDP-forming) activity"/>
    <property type="evidence" value="ECO:0007669"/>
    <property type="project" value="UniProtKB-EC"/>
</dbReference>
<accession>A0A1D6FTE2</accession>
<dbReference type="SUPFAM" id="SSF53756">
    <property type="entry name" value="UDP-Glycosyltransferase/glycogen phosphorylase"/>
    <property type="match status" value="1"/>
</dbReference>
<comment type="similarity">
    <text evidence="2">In the C-terminal section; belongs to the trehalose phosphatase family.</text>
</comment>
<proteinExistence type="inferred from homology"/>
<keyword evidence="5" id="KW-0808">Transferase</keyword>
<comment type="similarity">
    <text evidence="1">In the N-terminal section; belongs to the glycosyltransferase 20 family.</text>
</comment>
<dbReference type="InterPro" id="IPR001830">
    <property type="entry name" value="Glyco_trans_20"/>
</dbReference>
<evidence type="ECO:0000256" key="5">
    <source>
        <dbReference type="ARBA" id="ARBA00022679"/>
    </source>
</evidence>
<evidence type="ECO:0000256" key="4">
    <source>
        <dbReference type="ARBA" id="ARBA00022676"/>
    </source>
</evidence>
<dbReference type="Pfam" id="PF00982">
    <property type="entry name" value="Glyco_transf_20"/>
    <property type="match status" value="1"/>
</dbReference>
<keyword evidence="4" id="KW-0328">Glycosyltransferase</keyword>
<dbReference type="AlphaFoldDB" id="A0A1D6FTE2"/>
<evidence type="ECO:0000256" key="3">
    <source>
        <dbReference type="ARBA" id="ARBA00012538"/>
    </source>
</evidence>
<dbReference type="PANTHER" id="PTHR10788">
    <property type="entry name" value="TREHALOSE-6-PHOSPHATE SYNTHASE"/>
    <property type="match status" value="1"/>
</dbReference>
<protein>
    <recommendedName>
        <fullName evidence="3">alpha,alpha-trehalose-phosphate synthase (UDP-forming)</fullName>
        <ecNumber evidence="3">2.4.1.15</ecNumber>
    </recommendedName>
</protein>
<dbReference type="EMBL" id="CM000784">
    <property type="protein sequence ID" value="AQK94805.1"/>
    <property type="molecule type" value="Genomic_DNA"/>
</dbReference>
<name>A0A1D6FTE2_MAIZE</name>
<dbReference type="PANTHER" id="PTHR10788:SF106">
    <property type="entry name" value="BCDNA.GH08860"/>
    <property type="match status" value="1"/>
</dbReference>
<evidence type="ECO:0000256" key="2">
    <source>
        <dbReference type="ARBA" id="ARBA00006330"/>
    </source>
</evidence>
<reference evidence="6" key="1">
    <citation type="submission" date="2015-12" db="EMBL/GenBank/DDBJ databases">
        <title>Update maize B73 reference genome by single molecule sequencing technologies.</title>
        <authorList>
            <consortium name="Maize Genome Sequencing Project"/>
            <person name="Ware D."/>
        </authorList>
    </citation>
    <scope>NUCLEOTIDE SEQUENCE</scope>
    <source>
        <tissue evidence="6">Seedling</tissue>
    </source>
</reference>
<dbReference type="Gene3D" id="3.40.50.2000">
    <property type="entry name" value="Glycogen Phosphorylase B"/>
    <property type="match status" value="2"/>
</dbReference>
<evidence type="ECO:0000313" key="6">
    <source>
        <dbReference type="EMBL" id="AQK94805.1"/>
    </source>
</evidence>
<evidence type="ECO:0000256" key="1">
    <source>
        <dbReference type="ARBA" id="ARBA00005409"/>
    </source>
</evidence>
<dbReference type="EC" id="2.4.1.15" evidence="3"/>
<dbReference type="GO" id="GO:0005992">
    <property type="term" value="P:trehalose biosynthetic process"/>
    <property type="evidence" value="ECO:0007669"/>
    <property type="project" value="InterPro"/>
</dbReference>
<organism evidence="6">
    <name type="scientific">Zea mays</name>
    <name type="common">Maize</name>
    <dbReference type="NCBI Taxonomy" id="4577"/>
    <lineage>
        <taxon>Eukaryota</taxon>
        <taxon>Viridiplantae</taxon>
        <taxon>Streptophyta</taxon>
        <taxon>Embryophyta</taxon>
        <taxon>Tracheophyta</taxon>
        <taxon>Spermatophyta</taxon>
        <taxon>Magnoliopsida</taxon>
        <taxon>Liliopsida</taxon>
        <taxon>Poales</taxon>
        <taxon>Poaceae</taxon>
        <taxon>PACMAD clade</taxon>
        <taxon>Panicoideae</taxon>
        <taxon>Andropogonodae</taxon>
        <taxon>Andropogoneae</taxon>
        <taxon>Tripsacinae</taxon>
        <taxon>Zea</taxon>
    </lineage>
</organism>
<sequence>MSSDAARGQRGINCTRGDAAAMPTSSPFVGDSGGAGSPIRVERMVRERSRRYDIFASDAMDTDAEAAFALDGVQSPGRASPANMEDAGGAAAARPPLAGSRSGFRRLGLRGMKQRLLVVANRLPVSANVPDEVGQRALTKALALQRCIPVFLDEEIVHQYYNGYCNNILWPLFHYLGLPQEDRLATTRNFESQFDAYKRANQMFADVVYEHYQDGDVIWCHDYHLMFLPKCLKDHDINMKVGWFLHTPFPSSEIYRTLPSRLELLRSVLCADLVGFHTYDYARHFVSACTRILGLEGTPEGVEDQGRLTRVAAFPIGIDSDRFKRALELPAVKRHVSELTERFAGRKVMLGVDRLDMIKGIPQKILAFEKFLEENPDWNNKVVLLQIAVPTRTDVPDLNNETDDPSAFLNAIAFFIL</sequence>
<dbReference type="CDD" id="cd03788">
    <property type="entry name" value="GT20_TPS"/>
    <property type="match status" value="1"/>
</dbReference>
<dbReference type="FunFam" id="3.40.50.2000:FF:000046">
    <property type="entry name" value="alpha,alpha-trehalose-phosphate synthase [UDP-forming] 1"/>
    <property type="match status" value="1"/>
</dbReference>
<dbReference type="ExpressionAtlas" id="A0A1D6FTE2">
    <property type="expression patterns" value="baseline and differential"/>
</dbReference>
<gene>
    <name evidence="6" type="ORF">ZEAMMB73_Zm00001d010755</name>
</gene>